<dbReference type="EMBL" id="PDVP01000003">
    <property type="protein sequence ID" value="PHP67803.1"/>
    <property type="molecule type" value="Genomic_DNA"/>
</dbReference>
<reference evidence="1 2" key="1">
    <citation type="submission" date="2017-10" db="EMBL/GenBank/DDBJ databases">
        <title>Sedimentibacterium mangrovi gen. nov., sp. nov., a novel member of family Phyllobacteriacea isolated from mangrove sediment.</title>
        <authorList>
            <person name="Liao H."/>
            <person name="Tian Y."/>
        </authorList>
    </citation>
    <scope>NUCLEOTIDE SEQUENCE [LARGE SCALE GENOMIC DNA]</scope>
    <source>
        <strain evidence="1 2">X9-2-2</strain>
    </source>
</reference>
<sequence>MPTASSAAASLLQTIGAALSPHGLILRGGFNFGAHDIPPDGPDGGPAGSVLLVGHGGGTIWEPFERWRDLQPEGMAHPLDGWSKQVLESVARDCDARAVFPSDPPYLPFQRWAMRAEGLRPSPLGVLMHPVFGPWHGYRGALLFSQALAISPAGTVSHACDSCAAKPCLATCPVAAYSPQGFEVDTCRSHVRGASGGLCRNSGCLARNACPVGRDHRYSGVQQRFHQAAFLG</sequence>
<name>A0A2G1QQK6_9HYPH</name>
<comment type="caution">
    <text evidence="1">The sequence shown here is derived from an EMBL/GenBank/DDBJ whole genome shotgun (WGS) entry which is preliminary data.</text>
</comment>
<evidence type="ECO:0000313" key="1">
    <source>
        <dbReference type="EMBL" id="PHP67803.1"/>
    </source>
</evidence>
<protein>
    <recommendedName>
        <fullName evidence="3">Ferredoxin</fullName>
    </recommendedName>
</protein>
<evidence type="ECO:0008006" key="3">
    <source>
        <dbReference type="Google" id="ProtNLM"/>
    </source>
</evidence>
<dbReference type="OrthoDB" id="8279740at2"/>
<dbReference type="Proteomes" id="UP000221168">
    <property type="component" value="Unassembled WGS sequence"/>
</dbReference>
<dbReference type="AlphaFoldDB" id="A0A2G1QQK6"/>
<evidence type="ECO:0000313" key="2">
    <source>
        <dbReference type="Proteomes" id="UP000221168"/>
    </source>
</evidence>
<keyword evidence="2" id="KW-1185">Reference proteome</keyword>
<gene>
    <name evidence="1" type="ORF">CSC94_07265</name>
</gene>
<proteinExistence type="predicted"/>
<organism evidence="1 2">
    <name type="scientific">Zhengella mangrovi</name>
    <dbReference type="NCBI Taxonomy" id="1982044"/>
    <lineage>
        <taxon>Bacteria</taxon>
        <taxon>Pseudomonadati</taxon>
        <taxon>Pseudomonadota</taxon>
        <taxon>Alphaproteobacteria</taxon>
        <taxon>Hyphomicrobiales</taxon>
        <taxon>Notoacmeibacteraceae</taxon>
        <taxon>Zhengella</taxon>
    </lineage>
</organism>
<accession>A0A2G1QQK6</accession>